<dbReference type="Pfam" id="PF04107">
    <property type="entry name" value="GCS2"/>
    <property type="match status" value="1"/>
</dbReference>
<dbReference type="PANTHER" id="PTHR36510:SF3">
    <property type="entry name" value="CONSERVED PROTEIN"/>
    <property type="match status" value="1"/>
</dbReference>
<proteinExistence type="predicted"/>
<evidence type="ECO:0008006" key="4">
    <source>
        <dbReference type="Google" id="ProtNLM"/>
    </source>
</evidence>
<dbReference type="InterPro" id="IPR014746">
    <property type="entry name" value="Gln_synth/guanido_kin_cat_dom"/>
</dbReference>
<dbReference type="EMBL" id="BMJI01000023">
    <property type="protein sequence ID" value="GGC98835.1"/>
    <property type="molecule type" value="Genomic_DNA"/>
</dbReference>
<name>A0ABQ1PL02_9MICC</name>
<evidence type="ECO:0000256" key="1">
    <source>
        <dbReference type="ARBA" id="ARBA00048819"/>
    </source>
</evidence>
<dbReference type="SUPFAM" id="SSF55931">
    <property type="entry name" value="Glutamine synthetase/guanido kinase"/>
    <property type="match status" value="1"/>
</dbReference>
<comment type="catalytic activity">
    <reaction evidence="1">
        <text>L-cysteine + L-glutamate + ATP = gamma-L-glutamyl-L-cysteine + ADP + phosphate + H(+)</text>
        <dbReference type="Rhea" id="RHEA:13285"/>
        <dbReference type="ChEBI" id="CHEBI:15378"/>
        <dbReference type="ChEBI" id="CHEBI:29985"/>
        <dbReference type="ChEBI" id="CHEBI:30616"/>
        <dbReference type="ChEBI" id="CHEBI:35235"/>
        <dbReference type="ChEBI" id="CHEBI:43474"/>
        <dbReference type="ChEBI" id="CHEBI:58173"/>
        <dbReference type="ChEBI" id="CHEBI:456216"/>
        <dbReference type="EC" id="6.3.2.2"/>
    </reaction>
</comment>
<evidence type="ECO:0000313" key="3">
    <source>
        <dbReference type="Proteomes" id="UP000597761"/>
    </source>
</evidence>
<dbReference type="InterPro" id="IPR050141">
    <property type="entry name" value="GCL_type2/YbdK_subfam"/>
</dbReference>
<dbReference type="Gene3D" id="3.30.590.20">
    <property type="match status" value="1"/>
</dbReference>
<sequence length="561" mass="62683">MVLPIGGRVLTGLVVTRDVGRAGIAEALHDATLRGPLDHGEILLPGSGAGRAPSWWLRLGNPFRLWLGCAMGDDVSSATYSRQQRTRYRRRLMESLETFDRYLSGATFQDTGSIGLEVELNLVDATSRPSLRNASVLDRIADPAFQTEIGAYNIEMNYPVTMIAGRGLADMEAGLRARLNHAEERAAEARAGIVMVGILPTITEQLLTDPDWMSPETRYEALNLSILAARGEDVQLDIQGEDDLQLYTESVSPEAACTSVQLHVQVSPSGFASAWNASQVLAGPQVALAANSPHFLGRRLWHETRVVLFHQAIDSRPPEMRAQGVRPRVWFGERWITSIFDLFEENVRWFPALLPELREDRKLPPDVPGRPPRLHELRLHNGTVYRWNRPIYDPGVDEAHLRVENRLLPAGPTVADIVANAAFYYGVVHVMRHSDRPLWSRMAFSTARENFEQCAKYGLDAQVYWPGVGDVPVDELIVRQLLPMAETGLHQLGVDPDLVAHYLGILRDRAKSGQNGARWQLDTSAALQAGGMDRDEAMRELVRRYRKHMHANLPVHEWPAP</sequence>
<keyword evidence="3" id="KW-1185">Reference proteome</keyword>
<dbReference type="PANTHER" id="PTHR36510">
    <property type="entry name" value="GLUTAMATE--CYSTEINE LIGASE 2-RELATED"/>
    <property type="match status" value="1"/>
</dbReference>
<comment type="caution">
    <text evidence="2">The sequence shown here is derived from an EMBL/GenBank/DDBJ whole genome shotgun (WGS) entry which is preliminary data.</text>
</comment>
<dbReference type="InterPro" id="IPR006336">
    <property type="entry name" value="GCS2"/>
</dbReference>
<accession>A0ABQ1PL02</accession>
<dbReference type="Proteomes" id="UP000597761">
    <property type="component" value="Unassembled WGS sequence"/>
</dbReference>
<evidence type="ECO:0000313" key="2">
    <source>
        <dbReference type="EMBL" id="GGC98835.1"/>
    </source>
</evidence>
<reference evidence="3" key="1">
    <citation type="journal article" date="2019" name="Int. J. Syst. Evol. Microbiol.">
        <title>The Global Catalogue of Microorganisms (GCM) 10K type strain sequencing project: providing services to taxonomists for standard genome sequencing and annotation.</title>
        <authorList>
            <consortium name="The Broad Institute Genomics Platform"/>
            <consortium name="The Broad Institute Genome Sequencing Center for Infectious Disease"/>
            <person name="Wu L."/>
            <person name="Ma J."/>
        </authorList>
    </citation>
    <scope>NUCLEOTIDE SEQUENCE [LARGE SCALE GENOMIC DNA]</scope>
    <source>
        <strain evidence="3">CGMCC 1.15480</strain>
    </source>
</reference>
<organism evidence="2 3">
    <name type="scientific">Tersicoccus solisilvae</name>
    <dbReference type="NCBI Taxonomy" id="1882339"/>
    <lineage>
        <taxon>Bacteria</taxon>
        <taxon>Bacillati</taxon>
        <taxon>Actinomycetota</taxon>
        <taxon>Actinomycetes</taxon>
        <taxon>Micrococcales</taxon>
        <taxon>Micrococcaceae</taxon>
        <taxon>Tersicoccus</taxon>
    </lineage>
</organism>
<gene>
    <name evidence="2" type="ORF">GCM10011512_27200</name>
</gene>
<protein>
    <recommendedName>
        <fullName evidence="4">Glutamate--cysteine ligase</fullName>
    </recommendedName>
</protein>